<feature type="region of interest" description="Disordered" evidence="1">
    <location>
        <begin position="73"/>
        <end position="198"/>
    </location>
</feature>
<protein>
    <submittedName>
        <fullName evidence="2">Uncharacterized protein</fullName>
    </submittedName>
</protein>
<evidence type="ECO:0000313" key="3">
    <source>
        <dbReference type="Proteomes" id="UP001374579"/>
    </source>
</evidence>
<feature type="region of interest" description="Disordered" evidence="1">
    <location>
        <begin position="774"/>
        <end position="837"/>
    </location>
</feature>
<feature type="compositionally biased region" description="Basic and acidic residues" evidence="1">
    <location>
        <begin position="97"/>
        <end position="118"/>
    </location>
</feature>
<organism evidence="2 3">
    <name type="scientific">Littorina saxatilis</name>
    <dbReference type="NCBI Taxonomy" id="31220"/>
    <lineage>
        <taxon>Eukaryota</taxon>
        <taxon>Metazoa</taxon>
        <taxon>Spiralia</taxon>
        <taxon>Lophotrochozoa</taxon>
        <taxon>Mollusca</taxon>
        <taxon>Gastropoda</taxon>
        <taxon>Caenogastropoda</taxon>
        <taxon>Littorinimorpha</taxon>
        <taxon>Littorinoidea</taxon>
        <taxon>Littorinidae</taxon>
        <taxon>Littorina</taxon>
    </lineage>
</organism>
<name>A0AAN9BHS5_9CAEN</name>
<dbReference type="PANTHER" id="PTHR46601:SF1">
    <property type="entry name" value="ADF-H DOMAIN-CONTAINING PROTEIN"/>
    <property type="match status" value="1"/>
</dbReference>
<feature type="compositionally biased region" description="Basic and acidic residues" evidence="1">
    <location>
        <begin position="790"/>
        <end position="834"/>
    </location>
</feature>
<evidence type="ECO:0000313" key="2">
    <source>
        <dbReference type="EMBL" id="KAK7106358.1"/>
    </source>
</evidence>
<dbReference type="AlphaFoldDB" id="A0AAN9BHS5"/>
<sequence length="917" mass="103149">MASRSSLRIVLKGQHKLQEAENVPTSPPPQRKKPKTNAEACKAYKDRLKDDPEKYNMYVEKQRERCKLYRAKSTEEQKAFQREQSRLRMQAMRARKKEPTTRASQEQKRANWREEKRQQAAKMTPQRRRRKNEKRRAKYQEKKNISAQASVCSSSTPAAPSSTSSSSSTPAAPSSTSSSSSTPAAQRKALSRAKSALPKSPSKFARVFVGLQKNASPRKKAALQSMGVASPYLSQLGIQVEKMVAQLKKSRSKSSNHTRQVLMDVYRNSQKADSSSPMPFTHKALLLATSKTLRKERKLQSQITDFYVSAATSLPSKKTVSTKSGAAASVLQKPLQELHMEFVESTGSSVSFSHFAFCRPAHVRPTRRNLLRQCLCEYCENVSLKIKALNGLAARINNACRIRHAYHAVDLITCGRQQGKWQHSCAMRTCEQCDSDNLDHHLSGLCVNEEVKWQRWQNKHVVVKGKEVDRKGLVTKHGTIEDLKRELKNEVVFLAAHLFRADWQYQQFELSRQNLEPGRVVMVLDFAENFGCTFQDEIQAAHWHHDQVTVHPTVCYYRCKECEDQVMESLIFISDDRQHDYHAVNSFQQIAHNHLKDTRGINIHHVVQFTDGCAAQYKSRGPLYDISCARRDYHCAFERHFFGSRHGKGPSDGESAVVKSAATRAIKSGAAIISSAEEMFNFCSTSSLVKQPEGPGCHHSLRTFFFVPSADINRAREGVSTLPGTRSLHAVKCVNEFVLLTRMLSCACLPCLSGVGECLKLDVVGQWTTKTLKPANGRIINQQAPDDTDEPHPAHPDEPHPDEPHPDEPHPDEPHPDEPHPDEPHPAHIDEPHTKAPPSVGDFCLVAVGGRNRTVRFYAKVTEVDGEELKVTYLDKEKGNEKNYTWADSAWITANDIVKTVPAPTLLPGRGISFRFD</sequence>
<dbReference type="Proteomes" id="UP001374579">
    <property type="component" value="Unassembled WGS sequence"/>
</dbReference>
<gene>
    <name evidence="2" type="ORF">V1264_017623</name>
</gene>
<reference evidence="2 3" key="1">
    <citation type="submission" date="2024-02" db="EMBL/GenBank/DDBJ databases">
        <title>Chromosome-scale genome assembly of the rough periwinkle Littorina saxatilis.</title>
        <authorList>
            <person name="De Jode A."/>
            <person name="Faria R."/>
            <person name="Formenti G."/>
            <person name="Sims Y."/>
            <person name="Smith T.P."/>
            <person name="Tracey A."/>
            <person name="Wood J.M.D."/>
            <person name="Zagrodzka Z.B."/>
            <person name="Johannesson K."/>
            <person name="Butlin R.K."/>
            <person name="Leder E.H."/>
        </authorList>
    </citation>
    <scope>NUCLEOTIDE SEQUENCE [LARGE SCALE GENOMIC DNA]</scope>
    <source>
        <strain evidence="2">Snail1</strain>
        <tissue evidence="2">Muscle</tissue>
    </source>
</reference>
<dbReference type="PANTHER" id="PTHR46601">
    <property type="entry name" value="ULP_PROTEASE DOMAIN-CONTAINING PROTEIN"/>
    <property type="match status" value="1"/>
</dbReference>
<feature type="compositionally biased region" description="Basic and acidic residues" evidence="1">
    <location>
        <begin position="73"/>
        <end position="86"/>
    </location>
</feature>
<comment type="caution">
    <text evidence="2">The sequence shown here is derived from an EMBL/GenBank/DDBJ whole genome shotgun (WGS) entry which is preliminary data.</text>
</comment>
<feature type="compositionally biased region" description="Basic residues" evidence="1">
    <location>
        <begin position="125"/>
        <end position="137"/>
    </location>
</feature>
<dbReference type="EMBL" id="JBAMIC010000007">
    <property type="protein sequence ID" value="KAK7106358.1"/>
    <property type="molecule type" value="Genomic_DNA"/>
</dbReference>
<proteinExistence type="predicted"/>
<keyword evidence="3" id="KW-1185">Reference proteome</keyword>
<evidence type="ECO:0000256" key="1">
    <source>
        <dbReference type="SAM" id="MobiDB-lite"/>
    </source>
</evidence>
<feature type="region of interest" description="Disordered" evidence="1">
    <location>
        <begin position="1"/>
        <end position="48"/>
    </location>
</feature>
<accession>A0AAN9BHS5</accession>
<feature type="compositionally biased region" description="Low complexity" evidence="1">
    <location>
        <begin position="153"/>
        <end position="185"/>
    </location>
</feature>